<proteinExistence type="predicted"/>
<comment type="caution">
    <text evidence="1">The sequence shown here is derived from an EMBL/GenBank/DDBJ whole genome shotgun (WGS) entry which is preliminary data.</text>
</comment>
<organism evidence="1 2">
    <name type="scientific">Thermosipho japonicus</name>
    <dbReference type="NCBI Taxonomy" id="90323"/>
    <lineage>
        <taxon>Bacteria</taxon>
        <taxon>Thermotogati</taxon>
        <taxon>Thermotogota</taxon>
        <taxon>Thermotogae</taxon>
        <taxon>Thermotogales</taxon>
        <taxon>Fervidobacteriaceae</taxon>
        <taxon>Thermosipho</taxon>
    </lineage>
</organism>
<dbReference type="EMBL" id="JACHEX010000001">
    <property type="protein sequence ID" value="MBB6061711.1"/>
    <property type="molecule type" value="Genomic_DNA"/>
</dbReference>
<dbReference type="AlphaFoldDB" id="A0A841GTH0"/>
<evidence type="ECO:0000313" key="1">
    <source>
        <dbReference type="EMBL" id="MBB6061711.1"/>
    </source>
</evidence>
<dbReference type="RefSeq" id="WP_184618484.1">
    <property type="nucleotide sequence ID" value="NZ_JACHEX010000001.1"/>
</dbReference>
<sequence>MTLAFGGDSILYLSIPAFFSAAEKYNIEFKEIHCTGFSCIPAYFYIKTQSASTSYLYSKKLYLELKKTFHFLFGLNLFGITEQLRTLYKASRSLNGFKSEKVLTNFVDKFFFDEPIPEKLKIHAFNINTFNDEILKGSLNESLIKTLSIPIEFKPYNGYITGSWVYGIPEAEFLFYIENENEHNLKNAIDYMIVSTIHRTKQIAKKRLENANHKIVINTKSKNPFEISTTILNISEKYLGGLINEK</sequence>
<evidence type="ECO:0000313" key="2">
    <source>
        <dbReference type="Proteomes" id="UP000555828"/>
    </source>
</evidence>
<dbReference type="Proteomes" id="UP000555828">
    <property type="component" value="Unassembled WGS sequence"/>
</dbReference>
<reference evidence="1 2" key="1">
    <citation type="submission" date="2020-08" db="EMBL/GenBank/DDBJ databases">
        <title>Genomic Encyclopedia of Type Strains, Phase IV (KMG-IV): sequencing the most valuable type-strain genomes for metagenomic binning, comparative biology and taxonomic classification.</title>
        <authorList>
            <person name="Goeker M."/>
        </authorList>
    </citation>
    <scope>NUCLEOTIDE SEQUENCE [LARGE SCALE GENOMIC DNA]</scope>
    <source>
        <strain evidence="1 2">DSM 13481</strain>
    </source>
</reference>
<gene>
    <name evidence="1" type="ORF">HNP65_000133</name>
</gene>
<protein>
    <submittedName>
        <fullName evidence="1">Uncharacterized protein</fullName>
    </submittedName>
</protein>
<keyword evidence="2" id="KW-1185">Reference proteome</keyword>
<accession>A0A841GTH0</accession>
<name>A0A841GTH0_9BACT</name>